<comment type="function">
    <text evidence="8 9">Component of the signal peptidase complex (SPC) which catalyzes the cleavage of N-terminal signal sequences from nascent proteins as they are translocated into the lumen of the endoplasmic reticulum. Enhances the enzymatic activity of SPC and facilitates the interactions between different components of the translocation site.</text>
</comment>
<dbReference type="AlphaFoldDB" id="A0A078AMM8"/>
<dbReference type="PANTHER" id="PTHR13085:SF0">
    <property type="entry name" value="SIGNAL PEPTIDASE COMPLEX SUBUNIT 2"/>
    <property type="match status" value="1"/>
</dbReference>
<dbReference type="GO" id="GO:0006465">
    <property type="term" value="P:signal peptide processing"/>
    <property type="evidence" value="ECO:0007669"/>
    <property type="project" value="UniProtKB-UniRule"/>
</dbReference>
<evidence type="ECO:0000256" key="4">
    <source>
        <dbReference type="ARBA" id="ARBA00022692"/>
    </source>
</evidence>
<feature type="transmembrane region" description="Helical" evidence="9">
    <location>
        <begin position="91"/>
        <end position="110"/>
    </location>
</feature>
<evidence type="ECO:0000256" key="3">
    <source>
        <dbReference type="ARBA" id="ARBA00017057"/>
    </source>
</evidence>
<evidence type="ECO:0000256" key="7">
    <source>
        <dbReference type="ARBA" id="ARBA00023136"/>
    </source>
</evidence>
<evidence type="ECO:0000256" key="5">
    <source>
        <dbReference type="ARBA" id="ARBA00022824"/>
    </source>
</evidence>
<protein>
    <recommendedName>
        <fullName evidence="3 9">Signal peptidase complex subunit 2</fullName>
    </recommendedName>
</protein>
<evidence type="ECO:0000256" key="9">
    <source>
        <dbReference type="RuleBase" id="RU368033"/>
    </source>
</evidence>
<organism evidence="10 11">
    <name type="scientific">Stylonychia lemnae</name>
    <name type="common">Ciliate</name>
    <dbReference type="NCBI Taxonomy" id="5949"/>
    <lineage>
        <taxon>Eukaryota</taxon>
        <taxon>Sar</taxon>
        <taxon>Alveolata</taxon>
        <taxon>Ciliophora</taxon>
        <taxon>Intramacronucleata</taxon>
        <taxon>Spirotrichea</taxon>
        <taxon>Stichotrichia</taxon>
        <taxon>Sporadotrichida</taxon>
        <taxon>Oxytrichidae</taxon>
        <taxon>Stylonychinae</taxon>
        <taxon>Stylonychia</taxon>
    </lineage>
</organism>
<dbReference type="GO" id="GO:0045047">
    <property type="term" value="P:protein targeting to ER"/>
    <property type="evidence" value="ECO:0007669"/>
    <property type="project" value="TreeGrafter"/>
</dbReference>
<dbReference type="Pfam" id="PF06703">
    <property type="entry name" value="SPC25"/>
    <property type="match status" value="1"/>
</dbReference>
<sequence>MSKESEYYKESAAEEKPKVKIEDLLSKTSVNKYDPYQLKATIDEEIVNILETKQFKELNSHTDFKILLGLISCVLGVLSHFYFLPFTQNKHNLLGCVAGYVICTVIYYYIEKYLQKDSFFISMEHKINALKTFPRIVFTSQFNPDIDYNYTLKLESTDEKAKNQSISHEHKLAITKFYDQYGYLHKYIVRDFLDEALNALIKKK</sequence>
<comment type="subcellular location">
    <subcellularLocation>
        <location evidence="1 9">Endoplasmic reticulum membrane</location>
        <topology evidence="1 9">Multi-pass membrane protein</topology>
    </subcellularLocation>
</comment>
<dbReference type="OMA" id="QSISHEH"/>
<gene>
    <name evidence="10" type="primary">Contig16239.g17296</name>
    <name evidence="10" type="ORF">STYLEM_11670</name>
</gene>
<keyword evidence="5 9" id="KW-0256">Endoplasmic reticulum</keyword>
<dbReference type="PANTHER" id="PTHR13085">
    <property type="entry name" value="MICROSOMAL SIGNAL PEPTIDASE 25 KDA SUBUNIT"/>
    <property type="match status" value="1"/>
</dbReference>
<comment type="similarity">
    <text evidence="2 9">Belongs to the SPCS2 family.</text>
</comment>
<dbReference type="GO" id="GO:0008233">
    <property type="term" value="F:peptidase activity"/>
    <property type="evidence" value="ECO:0007669"/>
    <property type="project" value="UniProtKB-UniRule"/>
</dbReference>
<keyword evidence="4 9" id="KW-0812">Transmembrane</keyword>
<feature type="transmembrane region" description="Helical" evidence="9">
    <location>
        <begin position="66"/>
        <end position="85"/>
    </location>
</feature>
<dbReference type="InParanoid" id="A0A078AMM8"/>
<keyword evidence="11" id="KW-1185">Reference proteome</keyword>
<dbReference type="InterPro" id="IPR009582">
    <property type="entry name" value="Spc2/SPCS2"/>
</dbReference>
<reference evidence="10 11" key="1">
    <citation type="submission" date="2014-06" db="EMBL/GenBank/DDBJ databases">
        <authorList>
            <person name="Swart Estienne"/>
        </authorList>
    </citation>
    <scope>NUCLEOTIDE SEQUENCE [LARGE SCALE GENOMIC DNA]</scope>
    <source>
        <strain evidence="10 11">130c</strain>
    </source>
</reference>
<evidence type="ECO:0000256" key="8">
    <source>
        <dbReference type="ARBA" id="ARBA00045608"/>
    </source>
</evidence>
<dbReference type="OrthoDB" id="284135at2759"/>
<dbReference type="Proteomes" id="UP000039865">
    <property type="component" value="Unassembled WGS sequence"/>
</dbReference>
<dbReference type="GO" id="GO:0005787">
    <property type="term" value="C:signal peptidase complex"/>
    <property type="evidence" value="ECO:0007669"/>
    <property type="project" value="UniProtKB-UniRule"/>
</dbReference>
<evidence type="ECO:0000313" key="10">
    <source>
        <dbReference type="EMBL" id="CDW82637.1"/>
    </source>
</evidence>
<dbReference type="EMBL" id="CCKQ01011097">
    <property type="protein sequence ID" value="CDW82637.1"/>
    <property type="molecule type" value="Genomic_DNA"/>
</dbReference>
<evidence type="ECO:0000256" key="6">
    <source>
        <dbReference type="ARBA" id="ARBA00022989"/>
    </source>
</evidence>
<keyword evidence="6 9" id="KW-1133">Transmembrane helix</keyword>
<evidence type="ECO:0000256" key="1">
    <source>
        <dbReference type="ARBA" id="ARBA00004477"/>
    </source>
</evidence>
<keyword evidence="7 9" id="KW-0472">Membrane</keyword>
<evidence type="ECO:0000313" key="11">
    <source>
        <dbReference type="Proteomes" id="UP000039865"/>
    </source>
</evidence>
<proteinExistence type="inferred from homology"/>
<name>A0A078AMM8_STYLE</name>
<evidence type="ECO:0000256" key="2">
    <source>
        <dbReference type="ARBA" id="ARBA00007324"/>
    </source>
</evidence>
<accession>A0A078AMM8</accession>